<dbReference type="PANTHER" id="PTHR32305:SF15">
    <property type="entry name" value="PROTEIN RHSA-RELATED"/>
    <property type="match status" value="1"/>
</dbReference>
<dbReference type="Gene3D" id="2.180.10.10">
    <property type="entry name" value="RHS repeat-associated core"/>
    <property type="match status" value="5"/>
</dbReference>
<evidence type="ECO:0000259" key="3">
    <source>
        <dbReference type="Pfam" id="PF25023"/>
    </source>
</evidence>
<dbReference type="Pfam" id="PF25023">
    <property type="entry name" value="TEN_YD-shell"/>
    <property type="match status" value="2"/>
</dbReference>
<evidence type="ECO:0000259" key="2">
    <source>
        <dbReference type="Pfam" id="PF20148"/>
    </source>
</evidence>
<dbReference type="InterPro" id="IPR029060">
    <property type="entry name" value="PIN-like_dom_sf"/>
</dbReference>
<dbReference type="InterPro" id="IPR031325">
    <property type="entry name" value="RHS_repeat"/>
</dbReference>
<organism evidence="4 5">
    <name type="scientific">Actinoplanes palleronii</name>
    <dbReference type="NCBI Taxonomy" id="113570"/>
    <lineage>
        <taxon>Bacteria</taxon>
        <taxon>Bacillati</taxon>
        <taxon>Actinomycetota</taxon>
        <taxon>Actinomycetes</taxon>
        <taxon>Micromonosporales</taxon>
        <taxon>Micromonosporaceae</taxon>
        <taxon>Actinoplanes</taxon>
    </lineage>
</organism>
<comment type="caution">
    <text evidence="4">The sequence shown here is derived from an EMBL/GenBank/DDBJ whole genome shotgun (WGS) entry which is preliminary data.</text>
</comment>
<dbReference type="NCBIfam" id="TIGR01643">
    <property type="entry name" value="YD_repeat_2x"/>
    <property type="match status" value="12"/>
</dbReference>
<dbReference type="RefSeq" id="WP_203827059.1">
    <property type="nucleotide sequence ID" value="NZ_BAAATY010000048.1"/>
</dbReference>
<evidence type="ECO:0000313" key="4">
    <source>
        <dbReference type="EMBL" id="GIE68802.1"/>
    </source>
</evidence>
<dbReference type="Pfam" id="PF20148">
    <property type="entry name" value="DUF6531"/>
    <property type="match status" value="1"/>
</dbReference>
<dbReference type="SUPFAM" id="SSF82171">
    <property type="entry name" value="DPP6 N-terminal domain-like"/>
    <property type="match status" value="1"/>
</dbReference>
<dbReference type="InterPro" id="IPR056823">
    <property type="entry name" value="TEN-like_YD-shell"/>
</dbReference>
<protein>
    <recommendedName>
        <fullName evidence="6">RHS repeat-associated protein</fullName>
    </recommendedName>
</protein>
<evidence type="ECO:0000313" key="5">
    <source>
        <dbReference type="Proteomes" id="UP000624709"/>
    </source>
</evidence>
<reference evidence="4 5" key="1">
    <citation type="submission" date="2021-01" db="EMBL/GenBank/DDBJ databases">
        <title>Whole genome shotgun sequence of Actinoplanes palleronii NBRC 14916.</title>
        <authorList>
            <person name="Komaki H."/>
            <person name="Tamura T."/>
        </authorList>
    </citation>
    <scope>NUCLEOTIDE SEQUENCE [LARGE SCALE GENOMIC DNA]</scope>
    <source>
        <strain evidence="4 5">NBRC 14916</strain>
    </source>
</reference>
<feature type="domain" description="DUF6531" evidence="2">
    <location>
        <begin position="130"/>
        <end position="194"/>
    </location>
</feature>
<evidence type="ECO:0008006" key="6">
    <source>
        <dbReference type="Google" id="ProtNLM"/>
    </source>
</evidence>
<dbReference type="InterPro" id="IPR022385">
    <property type="entry name" value="Rhs_assc_core"/>
</dbReference>
<name>A0ABQ4BDX3_9ACTN</name>
<dbReference type="InterPro" id="IPR045351">
    <property type="entry name" value="DUF6531"/>
</dbReference>
<sequence length="1534" mass="163748">MDTSSARPDDLDDFVRDSRAADDELRTRSTQLRSAYGEFQDGNRWGHLDATSLLTAFGTYIDLNEGDAKWVAQIAAAFRAAGGDGDLARLPDAAIAASLRAAGLGGGRASVTFDDPIAYGFPPTSGFADDPVNTASGNFVHKAVDREGFDRVYNSRSSAVGAFGTGWSSWADTRLRISADGAAFHGPDGQVAFFGRQGAGYGRVVGIAATLDGDLSLRWFDGRVWRFDDTGRLLTANDLSFVYTDGRLSSVGDVTVGWTGERITTVGDVAFTYDESGDLVGDGTHRYEVDDGRVTAVIDADDVVHARNTYDPDGRVLTQTSRFGHLTRYVYLPGHVTVVGETDVYVHDDRGRLLSVTDAHGQTLRRAYDEWGHPVTVTDRNGAVVTMSWDDRGHLLRRDGFEYRYDDAGRVVEVRFGDAAVRYRYDGANRTPSDIVDGEGGVTRLEVRGDLVHRIVDPDGVTVDFGFDDAGRLVATTDADGNTARLERDGLGRVVAAITPLGRRTTFEYGPGGHLVAQTDPDGARWQCEYSRAGRATARIDPLGARHEFHHGPHGEVEASRDPLGRITTRQYDSLGNLARLILPDGAKWDFAHDALSRLISTTDPAGATWLREYDTIGTLTATIDPAGTRYSAAVDARGRITGLDDGITSAAFAFDPLGRTIAQIRPDGSAARAGYDRCGRRVTVEGPAGGVIRVEYTPAGRLARTVTPGGAVTVYEHDQCGRLAAVTDPLGRRWTYHYDHDGRPVARINPDGGRETLEYDPVGRPVRRLRPGTGAETVEYNLAGRPVAASSLATGPRRFRYDLAGQMVAASDGLGNTTHYRYDLGGRLSSVTDPLGATTEFRYDAAGRPVARTDPLGRTGTVDYDPAGRMVTWTDPAGRRQQWRRDRSGRVRSIEADGAAPITVIRDALGRPVQADEGTRRVTLHWDRSGRLTRRERDGLRLSWSYDADGNRTGLTYPDGSRTGYEFDASGQLTAVRHGDGAPRLLNRDANGDLVAAGGDQVDRDESGRVVARAGRRYGYDATGRLRFAGETAFEYDANGRLVREHDTGRDIAYRYDAAGQLLARGDTTFEYDAAGRRTAAIGPDGRVDYRWDAFGRLAGVGGTGVEVDPLGELAAVGGVPVLWDSAHPVGGPCWIGDEPVRASPRDAHRDDRDVWGAPGSVSLAVGYRGELEFGGLVWLRNRVYSPAERSFLSPDPLPGLPGTGSANNPYHYAGNDPINLADPLGLRPVTDAELRAYRDEMGSGFFEDAGEWVGDNWEYIAAGAMIVGGIAVMATGVGGPIGAAMIGGALLSAGSSAGIQKFTTGEVDWGQVAVQGLIGGAAGGLGAGAGMLAGGARFLGTNPFVRGAVVGGIENVAGGAITRGLSGADPFDPGGLATDLLIGGVAGGVGGRLGAGRAGPPRPGVGVDANPLIRALDHGELAGLDKAIGDRVPVVSPQAASEYLARGVQQRFDDFLNQRGGRIGATPTEAEAAALRERATQMVDQFGNSRRLGEADSRVVASAMRDQLPLITDDRRLTRFLENLPYPVEPFP</sequence>
<dbReference type="NCBIfam" id="TIGR03696">
    <property type="entry name" value="Rhs_assc_core"/>
    <property type="match status" value="1"/>
</dbReference>
<evidence type="ECO:0000256" key="1">
    <source>
        <dbReference type="ARBA" id="ARBA00022737"/>
    </source>
</evidence>
<dbReference type="InterPro" id="IPR006530">
    <property type="entry name" value="YD"/>
</dbReference>
<gene>
    <name evidence="4" type="ORF">Apa02nite_049100</name>
</gene>
<feature type="domain" description="Teneurin-like YD-shell" evidence="3">
    <location>
        <begin position="260"/>
        <end position="396"/>
    </location>
</feature>
<feature type="domain" description="Teneurin-like YD-shell" evidence="3">
    <location>
        <begin position="963"/>
        <end position="1066"/>
    </location>
</feature>
<dbReference type="InterPro" id="IPR050708">
    <property type="entry name" value="T6SS_VgrG/RHS"/>
</dbReference>
<dbReference type="Pfam" id="PF05593">
    <property type="entry name" value="RHS_repeat"/>
    <property type="match status" value="7"/>
</dbReference>
<dbReference type="SUPFAM" id="SSF88723">
    <property type="entry name" value="PIN domain-like"/>
    <property type="match status" value="1"/>
</dbReference>
<keyword evidence="5" id="KW-1185">Reference proteome</keyword>
<dbReference type="PANTHER" id="PTHR32305">
    <property type="match status" value="1"/>
</dbReference>
<keyword evidence="1" id="KW-0677">Repeat</keyword>
<proteinExistence type="predicted"/>
<dbReference type="EMBL" id="BOMS01000073">
    <property type="protein sequence ID" value="GIE68802.1"/>
    <property type="molecule type" value="Genomic_DNA"/>
</dbReference>
<accession>A0ABQ4BDX3</accession>
<dbReference type="Proteomes" id="UP000624709">
    <property type="component" value="Unassembled WGS sequence"/>
</dbReference>